<sequence>MINSLDINKYIKLYQDFLHPNPNINSKAFLILRKEFEVKFMNKLLANLNEKDLFIRRKSILALGQFGEKILKSIVQIYMDTNNSTVKVSCLKTMIKVVVNFNLEELNQDEMLVVYLALKDDTPEMILTVISLLRQLGKTGRNILMKTSRDKNLLRAKASISALLEMKDQTVDDFFDQLLNDKSIDPMIREDILRDKMI</sequence>
<dbReference type="OrthoDB" id="424041at2"/>
<dbReference type="GO" id="GO:0016740">
    <property type="term" value="F:transferase activity"/>
    <property type="evidence" value="ECO:0007669"/>
    <property type="project" value="UniProtKB-KW"/>
</dbReference>
<keyword evidence="1" id="KW-0042">Antenna complex</keyword>
<evidence type="ECO:0000256" key="2">
    <source>
        <dbReference type="ARBA" id="ARBA00022738"/>
    </source>
</evidence>
<accession>A0A318R4E4</accession>
<dbReference type="Proteomes" id="UP000247807">
    <property type="component" value="Unassembled WGS sequence"/>
</dbReference>
<dbReference type="SUPFAM" id="SSF48371">
    <property type="entry name" value="ARM repeat"/>
    <property type="match status" value="1"/>
</dbReference>
<evidence type="ECO:0000313" key="4">
    <source>
        <dbReference type="Proteomes" id="UP000247807"/>
    </source>
</evidence>
<protein>
    <submittedName>
        <fullName evidence="3">Glycosyltransferase</fullName>
    </submittedName>
</protein>
<dbReference type="InterPro" id="IPR011989">
    <property type="entry name" value="ARM-like"/>
</dbReference>
<dbReference type="Gene3D" id="1.25.10.10">
    <property type="entry name" value="Leucine-rich Repeat Variant"/>
    <property type="match status" value="1"/>
</dbReference>
<dbReference type="InterPro" id="IPR016024">
    <property type="entry name" value="ARM-type_fold"/>
</dbReference>
<comment type="caution">
    <text evidence="3">The sequence shown here is derived from an EMBL/GenBank/DDBJ whole genome shotgun (WGS) entry which is preliminary data.</text>
</comment>
<dbReference type="RefSeq" id="WP_158466029.1">
    <property type="nucleotide sequence ID" value="NZ_QJUE01000002.1"/>
</dbReference>
<keyword evidence="2" id="KW-0605">Phycobilisome</keyword>
<proteinExistence type="predicted"/>
<name>A0A318R4E4_PROMR</name>
<organism evidence="3 4">
    <name type="scientific">Prochlorococcus marinus XMU1408</name>
    <dbReference type="NCBI Taxonomy" id="2213228"/>
    <lineage>
        <taxon>Bacteria</taxon>
        <taxon>Bacillati</taxon>
        <taxon>Cyanobacteriota</taxon>
        <taxon>Cyanophyceae</taxon>
        <taxon>Synechococcales</taxon>
        <taxon>Prochlorococcaceae</taxon>
        <taxon>Prochlorococcus</taxon>
    </lineage>
</organism>
<dbReference type="GO" id="GO:0030089">
    <property type="term" value="C:phycobilisome"/>
    <property type="evidence" value="ECO:0007669"/>
    <property type="project" value="UniProtKB-KW"/>
</dbReference>
<evidence type="ECO:0000313" key="3">
    <source>
        <dbReference type="EMBL" id="PYE02531.1"/>
    </source>
</evidence>
<keyword evidence="3" id="KW-0808">Transferase</keyword>
<reference evidence="3 4" key="1">
    <citation type="journal article" date="2018" name="Appl. Environ. Microbiol.">
        <title>Genome rearrangement shapes Prochlorococcus ecological adaptation.</title>
        <authorList>
            <person name="Yan W."/>
            <person name="Wei S."/>
            <person name="Wang Q."/>
            <person name="Xiao X."/>
            <person name="Zeng Q."/>
            <person name="Jiao N."/>
            <person name="Zhang R."/>
        </authorList>
    </citation>
    <scope>NUCLEOTIDE SEQUENCE [LARGE SCALE GENOMIC DNA]</scope>
    <source>
        <strain evidence="3 4">XMU1408</strain>
    </source>
</reference>
<dbReference type="EMBL" id="QJUE01000002">
    <property type="protein sequence ID" value="PYE02531.1"/>
    <property type="molecule type" value="Genomic_DNA"/>
</dbReference>
<dbReference type="AlphaFoldDB" id="A0A318R4E4"/>
<evidence type="ECO:0000256" key="1">
    <source>
        <dbReference type="ARBA" id="ARBA00022549"/>
    </source>
</evidence>
<gene>
    <name evidence="3" type="ORF">DNJ73_01855</name>
</gene>